<dbReference type="InterPro" id="IPR001647">
    <property type="entry name" value="HTH_TetR"/>
</dbReference>
<sequence length="236" mass="26498">MTVTRNAPRRAGEHRTSPAVRERILAAAFEVVSKYGYNGTTVAKVAAKAGLPVGSVYWHYENKDQLLVALIEDSYERWHSQIGQYQQPLPGETFEQHVYRVFCSPASRPYFAADFWRLGVILSVEKSVPEQAARKRFLKIRELQREELTSWWQRTLPPETLEKDPELPNRLSRFTLALQDGNAIAGSSGESVDDFHRMLAASLLHLARNPLLGDTPPAPDTASRPRTASRSRASAA</sequence>
<dbReference type="InterPro" id="IPR009057">
    <property type="entry name" value="Homeodomain-like_sf"/>
</dbReference>
<dbReference type="GO" id="GO:0003700">
    <property type="term" value="F:DNA-binding transcription factor activity"/>
    <property type="evidence" value="ECO:0007669"/>
    <property type="project" value="TreeGrafter"/>
</dbReference>
<dbReference type="InterPro" id="IPR050109">
    <property type="entry name" value="HTH-type_TetR-like_transc_reg"/>
</dbReference>
<evidence type="ECO:0000256" key="1">
    <source>
        <dbReference type="ARBA" id="ARBA00023015"/>
    </source>
</evidence>
<proteinExistence type="predicted"/>
<organism evidence="7 8">
    <name type="scientific">Caldimonas thermodepolymerans</name>
    <dbReference type="NCBI Taxonomy" id="215580"/>
    <lineage>
        <taxon>Bacteria</taxon>
        <taxon>Pseudomonadati</taxon>
        <taxon>Pseudomonadota</taxon>
        <taxon>Betaproteobacteria</taxon>
        <taxon>Burkholderiales</taxon>
        <taxon>Sphaerotilaceae</taxon>
        <taxon>Caldimonas</taxon>
    </lineage>
</organism>
<keyword evidence="2 4" id="KW-0238">DNA-binding</keyword>
<feature type="domain" description="HTH tetR-type" evidence="6">
    <location>
        <begin position="18"/>
        <end position="78"/>
    </location>
</feature>
<dbReference type="GO" id="GO:0000976">
    <property type="term" value="F:transcription cis-regulatory region binding"/>
    <property type="evidence" value="ECO:0007669"/>
    <property type="project" value="TreeGrafter"/>
</dbReference>
<dbReference type="PANTHER" id="PTHR30055">
    <property type="entry name" value="HTH-TYPE TRANSCRIPTIONAL REGULATOR RUTR"/>
    <property type="match status" value="1"/>
</dbReference>
<feature type="region of interest" description="Disordered" evidence="5">
    <location>
        <begin position="210"/>
        <end position="236"/>
    </location>
</feature>
<evidence type="ECO:0000313" key="8">
    <source>
        <dbReference type="Proteomes" id="UP000294772"/>
    </source>
</evidence>
<name>A0AA46HUI9_9BURK</name>
<feature type="compositionally biased region" description="Low complexity" evidence="5">
    <location>
        <begin position="221"/>
        <end position="236"/>
    </location>
</feature>
<accession>A0AA46HUI9</accession>
<dbReference type="PRINTS" id="PR00455">
    <property type="entry name" value="HTHTETR"/>
</dbReference>
<feature type="DNA-binding region" description="H-T-H motif" evidence="4">
    <location>
        <begin position="41"/>
        <end position="60"/>
    </location>
</feature>
<dbReference type="Proteomes" id="UP000294772">
    <property type="component" value="Unassembled WGS sequence"/>
</dbReference>
<reference evidence="7 8" key="1">
    <citation type="submission" date="2019-03" db="EMBL/GenBank/DDBJ databases">
        <title>Genomic Encyclopedia of Type Strains, Phase IV (KMG-IV): sequencing the most valuable type-strain genomes for metagenomic binning, comparative biology and taxonomic classification.</title>
        <authorList>
            <person name="Goeker M."/>
        </authorList>
    </citation>
    <scope>NUCLEOTIDE SEQUENCE [LARGE SCALE GENOMIC DNA]</scope>
    <source>
        <strain evidence="7 8">DSM 15264</strain>
    </source>
</reference>
<protein>
    <submittedName>
        <fullName evidence="7">TetR family transcriptional regulator</fullName>
    </submittedName>
</protein>
<keyword evidence="3" id="KW-0804">Transcription</keyword>
<evidence type="ECO:0000259" key="6">
    <source>
        <dbReference type="PROSITE" id="PS50977"/>
    </source>
</evidence>
<evidence type="ECO:0000256" key="5">
    <source>
        <dbReference type="SAM" id="MobiDB-lite"/>
    </source>
</evidence>
<dbReference type="Pfam" id="PF00440">
    <property type="entry name" value="TetR_N"/>
    <property type="match status" value="1"/>
</dbReference>
<gene>
    <name evidence="7" type="ORF">EV676_11317</name>
</gene>
<keyword evidence="1" id="KW-0805">Transcription regulation</keyword>
<dbReference type="AlphaFoldDB" id="A0AA46HUI9"/>
<dbReference type="EMBL" id="SLXF01000013">
    <property type="protein sequence ID" value="TCP03239.1"/>
    <property type="molecule type" value="Genomic_DNA"/>
</dbReference>
<dbReference type="PANTHER" id="PTHR30055:SF234">
    <property type="entry name" value="HTH-TYPE TRANSCRIPTIONAL REGULATOR BETI"/>
    <property type="match status" value="1"/>
</dbReference>
<evidence type="ECO:0000256" key="2">
    <source>
        <dbReference type="ARBA" id="ARBA00023125"/>
    </source>
</evidence>
<comment type="caution">
    <text evidence="7">The sequence shown here is derived from an EMBL/GenBank/DDBJ whole genome shotgun (WGS) entry which is preliminary data.</text>
</comment>
<dbReference type="PROSITE" id="PS50977">
    <property type="entry name" value="HTH_TETR_2"/>
    <property type="match status" value="1"/>
</dbReference>
<evidence type="ECO:0000313" key="7">
    <source>
        <dbReference type="EMBL" id="TCP03239.1"/>
    </source>
</evidence>
<evidence type="ECO:0000256" key="4">
    <source>
        <dbReference type="PROSITE-ProRule" id="PRU00335"/>
    </source>
</evidence>
<evidence type="ECO:0000256" key="3">
    <source>
        <dbReference type="ARBA" id="ARBA00023163"/>
    </source>
</evidence>
<dbReference type="Gene3D" id="1.10.357.10">
    <property type="entry name" value="Tetracycline Repressor, domain 2"/>
    <property type="match status" value="1"/>
</dbReference>
<dbReference type="SUPFAM" id="SSF46689">
    <property type="entry name" value="Homeodomain-like"/>
    <property type="match status" value="1"/>
</dbReference>